<comment type="caution">
    <text evidence="1">The sequence shown here is derived from an EMBL/GenBank/DDBJ whole genome shotgun (WGS) entry which is preliminary data.</text>
</comment>
<reference evidence="1" key="1">
    <citation type="submission" date="2018-11" db="EMBL/GenBank/DDBJ databases">
        <authorList>
            <consortium name="Pathogen Informatics"/>
        </authorList>
    </citation>
    <scope>NUCLEOTIDE SEQUENCE</scope>
</reference>
<evidence type="ECO:0000313" key="1">
    <source>
        <dbReference type="EMBL" id="VEL39158.1"/>
    </source>
</evidence>
<keyword evidence="2" id="KW-1185">Reference proteome</keyword>
<name>A0A448XL03_9PLAT</name>
<gene>
    <name evidence="1" type="ORF">PXEA_LOCUS32598</name>
</gene>
<dbReference type="AlphaFoldDB" id="A0A448XL03"/>
<organism evidence="1 2">
    <name type="scientific">Protopolystoma xenopodis</name>
    <dbReference type="NCBI Taxonomy" id="117903"/>
    <lineage>
        <taxon>Eukaryota</taxon>
        <taxon>Metazoa</taxon>
        <taxon>Spiralia</taxon>
        <taxon>Lophotrochozoa</taxon>
        <taxon>Platyhelminthes</taxon>
        <taxon>Monogenea</taxon>
        <taxon>Polyopisthocotylea</taxon>
        <taxon>Polystomatidea</taxon>
        <taxon>Polystomatidae</taxon>
        <taxon>Protopolystoma</taxon>
    </lineage>
</organism>
<dbReference type="EMBL" id="CAAALY010260282">
    <property type="protein sequence ID" value="VEL39158.1"/>
    <property type="molecule type" value="Genomic_DNA"/>
</dbReference>
<accession>A0A448XL03</accession>
<evidence type="ECO:0000313" key="2">
    <source>
        <dbReference type="Proteomes" id="UP000784294"/>
    </source>
</evidence>
<protein>
    <submittedName>
        <fullName evidence="1">Uncharacterized protein</fullName>
    </submittedName>
</protein>
<dbReference type="Proteomes" id="UP000784294">
    <property type="component" value="Unassembled WGS sequence"/>
</dbReference>
<sequence>MYLFCLYFLPCICTFKQEEEGQGQGAITGPDGETEEMLIKKAEESFFQAIEQERKTRERREIEKLATVPTESQKINEKVS</sequence>
<proteinExistence type="predicted"/>